<comment type="function">
    <text evidence="1">Could be involved in insertion of integral membrane proteins into the membrane.</text>
</comment>
<sequence length="114" mass="12086">MPESAPTVHGAAPTPAPSVFAWVAAVPVRLLDALLWVYQHTVSPALSALNPSMGCRFAPTCSHYARGALREHGLFTGLGLTVVRLAKCGPWHPGGEDPVPPRSRPVCTAVRRQA</sequence>
<dbReference type="GO" id="GO:0005886">
    <property type="term" value="C:plasma membrane"/>
    <property type="evidence" value="ECO:0007669"/>
    <property type="project" value="UniProtKB-SubCell"/>
</dbReference>
<reference evidence="2 3" key="1">
    <citation type="submission" date="2016-06" db="EMBL/GenBank/DDBJ databases">
        <title>Three novel species with peptidoglycan cell walls form the new genus Lacunisphaera gen. nov. in the family Opitutaceae of the verrucomicrobial subdivision 4.</title>
        <authorList>
            <person name="Rast P."/>
            <person name="Gloeckner I."/>
            <person name="Jogler M."/>
            <person name="Boedeker C."/>
            <person name="Jeske O."/>
            <person name="Wiegand S."/>
            <person name="Reinhardt R."/>
            <person name="Schumann P."/>
            <person name="Rohde M."/>
            <person name="Spring S."/>
            <person name="Gloeckner F.O."/>
            <person name="Jogler C."/>
        </authorList>
    </citation>
    <scope>NUCLEOTIDE SEQUENCE [LARGE SCALE GENOMIC DNA]</scope>
    <source>
        <strain evidence="2 3">IG16b</strain>
    </source>
</reference>
<dbReference type="PANTHER" id="PTHR33383:SF1">
    <property type="entry name" value="MEMBRANE PROTEIN INSERTION EFFICIENCY FACTOR-RELATED"/>
    <property type="match status" value="1"/>
</dbReference>
<dbReference type="EMBL" id="CP016094">
    <property type="protein sequence ID" value="AOS44152.1"/>
    <property type="molecule type" value="Genomic_DNA"/>
</dbReference>
<dbReference type="InterPro" id="IPR002696">
    <property type="entry name" value="Membr_insert_effic_factor_YidD"/>
</dbReference>
<keyword evidence="1" id="KW-1003">Cell membrane</keyword>
<protein>
    <recommendedName>
        <fullName evidence="1">Putative membrane protein insertion efficiency factor</fullName>
    </recommendedName>
</protein>
<dbReference type="Proteomes" id="UP000095228">
    <property type="component" value="Chromosome"/>
</dbReference>
<name>A0A1D8ATF2_9BACT</name>
<dbReference type="PANTHER" id="PTHR33383">
    <property type="entry name" value="MEMBRANE PROTEIN INSERTION EFFICIENCY FACTOR-RELATED"/>
    <property type="match status" value="1"/>
</dbReference>
<dbReference type="KEGG" id="obg:Verru16b_01213"/>
<dbReference type="NCBIfam" id="TIGR00278">
    <property type="entry name" value="membrane protein insertion efficiency factor YidD"/>
    <property type="match status" value="1"/>
</dbReference>
<comment type="similarity">
    <text evidence="1">Belongs to the UPF0161 family.</text>
</comment>
<dbReference type="Pfam" id="PF01809">
    <property type="entry name" value="YidD"/>
    <property type="match status" value="1"/>
</dbReference>
<dbReference type="STRING" id="1838286.Verru16b_01213"/>
<evidence type="ECO:0000256" key="1">
    <source>
        <dbReference type="HAMAP-Rule" id="MF_00386"/>
    </source>
</evidence>
<dbReference type="HAMAP" id="MF_00386">
    <property type="entry name" value="UPF0161_YidD"/>
    <property type="match status" value="1"/>
</dbReference>
<evidence type="ECO:0000313" key="3">
    <source>
        <dbReference type="Proteomes" id="UP000095228"/>
    </source>
</evidence>
<evidence type="ECO:0000313" key="2">
    <source>
        <dbReference type="EMBL" id="AOS44152.1"/>
    </source>
</evidence>
<dbReference type="AlphaFoldDB" id="A0A1D8ATF2"/>
<dbReference type="SMART" id="SM01234">
    <property type="entry name" value="Haemolytic"/>
    <property type="match status" value="1"/>
</dbReference>
<accession>A0A1D8ATF2</accession>
<dbReference type="RefSeq" id="WP_083270144.1">
    <property type="nucleotide sequence ID" value="NZ_CP016094.1"/>
</dbReference>
<comment type="subcellular location">
    <subcellularLocation>
        <location evidence="1">Cell membrane</location>
        <topology evidence="1">Peripheral membrane protein</topology>
        <orientation evidence="1">Cytoplasmic side</orientation>
    </subcellularLocation>
</comment>
<proteinExistence type="inferred from homology"/>
<dbReference type="PATRIC" id="fig|1838286.3.peg.1221"/>
<dbReference type="OrthoDB" id="9801753at2"/>
<keyword evidence="3" id="KW-1185">Reference proteome</keyword>
<gene>
    <name evidence="2" type="primary">yidD</name>
    <name evidence="2" type="ORF">Verru16b_01213</name>
</gene>
<keyword evidence="1" id="KW-0472">Membrane</keyword>
<organism evidence="2 3">
    <name type="scientific">Lacunisphaera limnophila</name>
    <dbReference type="NCBI Taxonomy" id="1838286"/>
    <lineage>
        <taxon>Bacteria</taxon>
        <taxon>Pseudomonadati</taxon>
        <taxon>Verrucomicrobiota</taxon>
        <taxon>Opitutia</taxon>
        <taxon>Opitutales</taxon>
        <taxon>Opitutaceae</taxon>
        <taxon>Lacunisphaera</taxon>
    </lineage>
</organism>